<feature type="compositionally biased region" description="Acidic residues" evidence="5">
    <location>
        <begin position="256"/>
        <end position="274"/>
    </location>
</feature>
<feature type="transmembrane region" description="Helical" evidence="6">
    <location>
        <begin position="36"/>
        <end position="60"/>
    </location>
</feature>
<feature type="region of interest" description="Disordered" evidence="5">
    <location>
        <begin position="249"/>
        <end position="286"/>
    </location>
</feature>
<evidence type="ECO:0000256" key="5">
    <source>
        <dbReference type="SAM" id="MobiDB-lite"/>
    </source>
</evidence>
<proteinExistence type="predicted"/>
<dbReference type="EMBL" id="CAKOGP040001858">
    <property type="protein sequence ID" value="CAJ1954116.1"/>
    <property type="molecule type" value="Genomic_DNA"/>
</dbReference>
<feature type="transmembrane region" description="Helical" evidence="6">
    <location>
        <begin position="344"/>
        <end position="369"/>
    </location>
</feature>
<evidence type="ECO:0008006" key="9">
    <source>
        <dbReference type="Google" id="ProtNLM"/>
    </source>
</evidence>
<feature type="compositionally biased region" description="Basic and acidic residues" evidence="5">
    <location>
        <begin position="432"/>
        <end position="443"/>
    </location>
</feature>
<feature type="compositionally biased region" description="Polar residues" evidence="5">
    <location>
        <begin position="445"/>
        <end position="466"/>
    </location>
</feature>
<evidence type="ECO:0000256" key="3">
    <source>
        <dbReference type="ARBA" id="ARBA00022989"/>
    </source>
</evidence>
<feature type="transmembrane region" description="Helical" evidence="6">
    <location>
        <begin position="158"/>
        <end position="177"/>
    </location>
</feature>
<feature type="region of interest" description="Disordered" evidence="5">
    <location>
        <begin position="422"/>
        <end position="466"/>
    </location>
</feature>
<dbReference type="SUPFAM" id="SSF81321">
    <property type="entry name" value="Family A G protein-coupled receptor-like"/>
    <property type="match status" value="1"/>
</dbReference>
<evidence type="ECO:0000313" key="7">
    <source>
        <dbReference type="EMBL" id="CAJ1954116.1"/>
    </source>
</evidence>
<accession>A0AAD2FV88</accession>
<keyword evidence="2 6" id="KW-0812">Transmembrane</keyword>
<dbReference type="GO" id="GO:0007189">
    <property type="term" value="P:adenylate cyclase-activating G protein-coupled receptor signaling pathway"/>
    <property type="evidence" value="ECO:0007669"/>
    <property type="project" value="TreeGrafter"/>
</dbReference>
<dbReference type="AlphaFoldDB" id="A0AAD2FV88"/>
<evidence type="ECO:0000256" key="6">
    <source>
        <dbReference type="SAM" id="Phobius"/>
    </source>
</evidence>
<keyword evidence="8" id="KW-1185">Reference proteome</keyword>
<organism evidence="7 8">
    <name type="scientific">Cylindrotheca closterium</name>
    <dbReference type="NCBI Taxonomy" id="2856"/>
    <lineage>
        <taxon>Eukaryota</taxon>
        <taxon>Sar</taxon>
        <taxon>Stramenopiles</taxon>
        <taxon>Ochrophyta</taxon>
        <taxon>Bacillariophyta</taxon>
        <taxon>Bacillariophyceae</taxon>
        <taxon>Bacillariophycidae</taxon>
        <taxon>Bacillariales</taxon>
        <taxon>Bacillariaceae</taxon>
        <taxon>Cylindrotheca</taxon>
    </lineage>
</organism>
<feature type="transmembrane region" description="Helical" evidence="6">
    <location>
        <begin position="128"/>
        <end position="146"/>
    </location>
</feature>
<comment type="caution">
    <text evidence="7">The sequence shown here is derived from an EMBL/GenBank/DDBJ whole genome shotgun (WGS) entry which is preliminary data.</text>
</comment>
<protein>
    <recommendedName>
        <fullName evidence="9">G-protein coupled receptors family 2 profile 2 domain-containing protein</fullName>
    </recommendedName>
</protein>
<dbReference type="Gene3D" id="1.20.1070.10">
    <property type="entry name" value="Rhodopsin 7-helix transmembrane proteins"/>
    <property type="match status" value="1"/>
</dbReference>
<reference evidence="7" key="1">
    <citation type="submission" date="2023-08" db="EMBL/GenBank/DDBJ databases">
        <authorList>
            <person name="Audoor S."/>
            <person name="Bilcke G."/>
        </authorList>
    </citation>
    <scope>NUCLEOTIDE SEQUENCE</scope>
</reference>
<keyword evidence="4 6" id="KW-0472">Membrane</keyword>
<feature type="transmembrane region" description="Helical" evidence="6">
    <location>
        <begin position="303"/>
        <end position="324"/>
    </location>
</feature>
<evidence type="ECO:0000256" key="4">
    <source>
        <dbReference type="ARBA" id="ARBA00023136"/>
    </source>
</evidence>
<evidence type="ECO:0000256" key="2">
    <source>
        <dbReference type="ARBA" id="ARBA00022692"/>
    </source>
</evidence>
<name>A0AAD2FV88_9STRA</name>
<comment type="subcellular location">
    <subcellularLocation>
        <location evidence="1">Membrane</location>
        <topology evidence="1">Multi-pass membrane protein</topology>
    </subcellularLocation>
</comment>
<dbReference type="Proteomes" id="UP001295423">
    <property type="component" value="Unassembled WGS sequence"/>
</dbReference>
<keyword evidence="3 6" id="KW-1133">Transmembrane helix</keyword>
<dbReference type="GO" id="GO:0005886">
    <property type="term" value="C:plasma membrane"/>
    <property type="evidence" value="ECO:0007669"/>
    <property type="project" value="TreeGrafter"/>
</dbReference>
<dbReference type="PANTHER" id="PTHR23112:SF0">
    <property type="entry name" value="TRANSMEMBRANE PROTEIN 116"/>
    <property type="match status" value="1"/>
</dbReference>
<feature type="transmembrane region" description="Helical" evidence="6">
    <location>
        <begin position="72"/>
        <end position="92"/>
    </location>
</feature>
<feature type="transmembrane region" description="Helical" evidence="6">
    <location>
        <begin position="218"/>
        <end position="238"/>
    </location>
</feature>
<dbReference type="PANTHER" id="PTHR23112">
    <property type="entry name" value="G PROTEIN-COUPLED RECEPTOR 157-RELATED"/>
    <property type="match status" value="1"/>
</dbReference>
<gene>
    <name evidence="7" type="ORF">CYCCA115_LOCUS14711</name>
</gene>
<sequence>MSSNDNVFDRTAAVHDETHSRSIYDYKQLSDGQQKLLAILPIFSALLTIFGSWIIILMAFKSRRNKPWTPYHGLLVAMSLFEILGSFTSAAGPFLYSKQTSDRIWALGTSGTCTAIGFFNQFGSHSAMLYNGTLSIYFLLTARFNFSNSEIASRYEALMHYLCIGYPLITAFVGLFLNVYGERSTTIGCWVARCKIDTFTGEAICEERGLIEGFFGRYPVVATLAMLIFGNLLIWIHLRRQLNKRRKQKMAAGANMDEDSDSDSDNSTEDEEDSNQSGGNTRPKKDVITAGQRRALRLVSSQAFLFVGSFMLCNTVTFVLRHIIPANMNGDPVENYIAEMEIPYNNFALMVIQAILFPLQGLLNMMIYIRPKYKNNRLYHCEETRVWAIRRAIFGEAVAPTISGDDVDRNSVASVMSIGSPKMLASQGSRKRPVEKQPSKDDLGETSNHSRTQPLDCQRGSSSSFE</sequence>
<dbReference type="GO" id="GO:0004930">
    <property type="term" value="F:G protein-coupled receptor activity"/>
    <property type="evidence" value="ECO:0007669"/>
    <property type="project" value="TreeGrafter"/>
</dbReference>
<evidence type="ECO:0000256" key="1">
    <source>
        <dbReference type="ARBA" id="ARBA00004141"/>
    </source>
</evidence>
<evidence type="ECO:0000313" key="8">
    <source>
        <dbReference type="Proteomes" id="UP001295423"/>
    </source>
</evidence>